<dbReference type="InterPro" id="IPR001360">
    <property type="entry name" value="Glyco_hydro_1"/>
</dbReference>
<evidence type="ECO:0000256" key="10">
    <source>
        <dbReference type="ARBA" id="ARBA00051666"/>
    </source>
</evidence>
<dbReference type="FunFam" id="3.20.20.80:FF:000011">
    <property type="entry name" value="Cytosolic beta-glucosidase"/>
    <property type="match status" value="1"/>
</dbReference>
<dbReference type="EC" id="3.2.1.21" evidence="3"/>
<evidence type="ECO:0000256" key="7">
    <source>
        <dbReference type="ARBA" id="ARBA00048813"/>
    </source>
</evidence>
<evidence type="ECO:0000256" key="2">
    <source>
        <dbReference type="ARBA" id="ARBA00012657"/>
    </source>
</evidence>
<evidence type="ECO:0000256" key="16">
    <source>
        <dbReference type="ARBA" id="ARBA00083229"/>
    </source>
</evidence>
<evidence type="ECO:0000256" key="15">
    <source>
        <dbReference type="ARBA" id="ARBA00081896"/>
    </source>
</evidence>
<dbReference type="AlphaFoldDB" id="A0A1W1EGN8"/>
<dbReference type="GO" id="GO:0016052">
    <property type="term" value="P:carbohydrate catabolic process"/>
    <property type="evidence" value="ECO:0007669"/>
    <property type="project" value="UniProtKB-ARBA"/>
</dbReference>
<organism evidence="18">
    <name type="scientific">Zygaena filipendulae</name>
    <dbReference type="NCBI Taxonomy" id="287375"/>
    <lineage>
        <taxon>Eukaryota</taxon>
        <taxon>Metazoa</taxon>
        <taxon>Ecdysozoa</taxon>
        <taxon>Arthropoda</taxon>
        <taxon>Hexapoda</taxon>
        <taxon>Insecta</taxon>
        <taxon>Pterygota</taxon>
        <taxon>Neoptera</taxon>
        <taxon>Endopterygota</taxon>
        <taxon>Lepidoptera</taxon>
        <taxon>Glossata</taxon>
        <taxon>Ditrysia</taxon>
        <taxon>Zygaenoidea</taxon>
        <taxon>Zygaenidae</taxon>
        <taxon>Zygaeninae</taxon>
        <taxon>Zygaena</taxon>
    </lineage>
</organism>
<comment type="similarity">
    <text evidence="12">Belongs to the glycosyl hydrolase 1 family. Klotho subfamily.</text>
</comment>
<gene>
    <name evidence="18" type="primary">ZfBGD2</name>
</gene>
<keyword evidence="4" id="KW-0378">Hydrolase</keyword>
<dbReference type="EC" id="3.2.1.46" evidence="2"/>
<dbReference type="InterPro" id="IPR033132">
    <property type="entry name" value="GH_1_N_CS"/>
</dbReference>
<evidence type="ECO:0000256" key="9">
    <source>
        <dbReference type="ARBA" id="ARBA00051414"/>
    </source>
</evidence>
<dbReference type="PROSITE" id="PS00653">
    <property type="entry name" value="GLYCOSYL_HYDROL_F1_2"/>
    <property type="match status" value="1"/>
</dbReference>
<comment type="catalytic activity">
    <reaction evidence="8">
        <text>beta-D-galactosyl-(1&lt;-&gt;1')-N-octadecanoylsphing-4-enine + H2O = N-octadecanoylsphing-4-enine + D-galactose</text>
        <dbReference type="Rhea" id="RHEA:59292"/>
        <dbReference type="ChEBI" id="CHEBI:4139"/>
        <dbReference type="ChEBI" id="CHEBI:15377"/>
        <dbReference type="ChEBI" id="CHEBI:72961"/>
        <dbReference type="ChEBI" id="CHEBI:84720"/>
    </reaction>
    <physiologicalReaction direction="left-to-right" evidence="8">
        <dbReference type="Rhea" id="RHEA:59293"/>
    </physiologicalReaction>
</comment>
<evidence type="ECO:0000256" key="8">
    <source>
        <dbReference type="ARBA" id="ARBA00050809"/>
    </source>
</evidence>
<evidence type="ECO:0000256" key="13">
    <source>
        <dbReference type="ARBA" id="ARBA00068094"/>
    </source>
</evidence>
<comment type="catalytic activity">
    <reaction evidence="11">
        <text>beta-D-glucosyl-(1&lt;-&gt;1)-sphing-4-enine + H2O = sphing-4-enine + D-glucose</text>
        <dbReference type="Rhea" id="RHEA:59288"/>
        <dbReference type="ChEBI" id="CHEBI:4167"/>
        <dbReference type="ChEBI" id="CHEBI:15377"/>
        <dbReference type="ChEBI" id="CHEBI:57756"/>
        <dbReference type="ChEBI" id="CHEBI:83992"/>
    </reaction>
    <physiologicalReaction direction="left-to-right" evidence="11">
        <dbReference type="Rhea" id="RHEA:59289"/>
    </physiologicalReaction>
</comment>
<dbReference type="GO" id="GO:0004336">
    <property type="term" value="F:galactosylceramidase activity"/>
    <property type="evidence" value="ECO:0007669"/>
    <property type="project" value="UniProtKB-EC"/>
</dbReference>
<evidence type="ECO:0000256" key="3">
    <source>
        <dbReference type="ARBA" id="ARBA00012744"/>
    </source>
</evidence>
<dbReference type="Gene3D" id="3.20.20.80">
    <property type="entry name" value="Glycosidases"/>
    <property type="match status" value="1"/>
</dbReference>
<evidence type="ECO:0000256" key="14">
    <source>
        <dbReference type="ARBA" id="ARBA00079026"/>
    </source>
</evidence>
<comment type="catalytic activity">
    <reaction evidence="1">
        <text>Hydrolysis of terminal, non-reducing beta-D-glucosyl residues with release of beta-D-glucose.</text>
        <dbReference type="EC" id="3.2.1.21"/>
    </reaction>
</comment>
<dbReference type="SUPFAM" id="SSF51445">
    <property type="entry name" value="(Trans)glycosidases"/>
    <property type="match status" value="1"/>
</dbReference>
<evidence type="ECO:0000256" key="17">
    <source>
        <dbReference type="SAM" id="SignalP"/>
    </source>
</evidence>
<comment type="catalytic activity">
    <reaction evidence="10">
        <text>beta-D-glucosyl-(1&lt;-&gt;1)-N-octadecanoylsphing-4-enine + H2O = N-octadecanoylsphing-4-enine + D-glucose</text>
        <dbReference type="Rhea" id="RHEA:59284"/>
        <dbReference type="ChEBI" id="CHEBI:4167"/>
        <dbReference type="ChEBI" id="CHEBI:15377"/>
        <dbReference type="ChEBI" id="CHEBI:72961"/>
        <dbReference type="ChEBI" id="CHEBI:84719"/>
    </reaction>
    <physiologicalReaction direction="left-to-right" evidence="10">
        <dbReference type="Rhea" id="RHEA:59285"/>
    </physiologicalReaction>
</comment>
<proteinExistence type="evidence at transcript level"/>
<comment type="catalytic activity">
    <reaction evidence="9">
        <text>a beta-D-xylosyl-(1&lt;-&gt;1')-N-acylsphing-4-enine + cholesterol = cholesteryl 3-beta-D-xyloside + an N-acylsphing-4-enine</text>
        <dbReference type="Rhea" id="RHEA:70239"/>
        <dbReference type="ChEBI" id="CHEBI:16113"/>
        <dbReference type="ChEBI" id="CHEBI:52639"/>
        <dbReference type="ChEBI" id="CHEBI:189067"/>
        <dbReference type="ChEBI" id="CHEBI:189068"/>
    </reaction>
    <physiologicalReaction direction="left-to-right" evidence="9">
        <dbReference type="Rhea" id="RHEA:70240"/>
    </physiologicalReaction>
    <physiologicalReaction direction="right-to-left" evidence="9">
        <dbReference type="Rhea" id="RHEA:70241"/>
    </physiologicalReaction>
</comment>
<dbReference type="Pfam" id="PF00232">
    <property type="entry name" value="Glyco_hydro_1"/>
    <property type="match status" value="1"/>
</dbReference>
<dbReference type="GO" id="GO:0008422">
    <property type="term" value="F:beta-glucosidase activity"/>
    <property type="evidence" value="ECO:0007669"/>
    <property type="project" value="UniProtKB-EC"/>
</dbReference>
<protein>
    <recommendedName>
        <fullName evidence="13">Cytosolic beta-glucosidase</fullName>
        <ecNumber evidence="3">3.2.1.21</ecNumber>
        <ecNumber evidence="2">3.2.1.46</ecNumber>
    </recommendedName>
    <alternativeName>
        <fullName evidence="14">Cytosolic galactosylceramidase</fullName>
    </alternativeName>
    <alternativeName>
        <fullName evidence="16">Cytosolic glucosylceramidase</fullName>
    </alternativeName>
    <alternativeName>
        <fullName evidence="15">Cytosolic glycosylceramidase</fullName>
    </alternativeName>
</protein>
<feature type="chain" id="PRO_5012529043" description="Cytosolic beta-glucosidase" evidence="17">
    <location>
        <begin position="19"/>
        <end position="524"/>
    </location>
</feature>
<dbReference type="PANTHER" id="PTHR10353">
    <property type="entry name" value="GLYCOSYL HYDROLASE"/>
    <property type="match status" value="1"/>
</dbReference>
<dbReference type="InterPro" id="IPR017853">
    <property type="entry name" value="GH"/>
</dbReference>
<evidence type="ECO:0000256" key="6">
    <source>
        <dbReference type="ARBA" id="ARBA00033698"/>
    </source>
</evidence>
<keyword evidence="17" id="KW-0732">Signal</keyword>
<name>A0A1W1EGN8_9NEOP</name>
<keyword evidence="5" id="KW-0326">Glycosidase</keyword>
<sequence length="524" mass="60911">MWFRLIIILSIIALNCDAYNTRRSHGKVVRSLPEPSSRNGVRRFPDNFRFGTATAAYQIEGAWNADGKGENIWDHMVHENPSIILDRSNADTTTDSYHNYKRDVEMLRELGVDTYRFSLSWSRILPEGFSHKINQEGVQFYNNYINEMLKYNITPMVTLYHWDLPQKLQEYGGFLNPMISDWYEEYVRLAFELFGDRVKHWITFNEPCITCNDGYGGRYKAPNVNTSGIGEYLCIKNVVLSHAKAYHAYQKDFKSSQHGQIGITMIINWQEPLTDSEDDALAAELKRQAEWGVYVEPIFSKHGGFPREIVDRVAEKSAEQGYAWSRMPEFTDEEREFVRGSADFLGVNHYTAFYIAALEKNPEYPVPSLLDDIGIDDYIPHRWPKAASPWLTKAPRSLYKTLMNLKSRYNPTIIITENGWSARNAGLIDDDRVDYYRDALEDVLDALNEGVKLKGYIAWSLMDNFEWNQGFTERFGLYQVDYSDAKRTRTPRKSAFVYKQVIKSRVVDHHYEPDMSVMTIDRTY</sequence>
<dbReference type="PANTHER" id="PTHR10353:SF36">
    <property type="entry name" value="LP05116P"/>
    <property type="match status" value="1"/>
</dbReference>
<evidence type="ECO:0000256" key="11">
    <source>
        <dbReference type="ARBA" id="ARBA00052085"/>
    </source>
</evidence>
<accession>A0A1W1EGN8</accession>
<dbReference type="EMBL" id="LT635663">
    <property type="protein sequence ID" value="SGZ49382.1"/>
    <property type="molecule type" value="mRNA"/>
</dbReference>
<comment type="catalytic activity">
    <reaction evidence="7">
        <text>beta-D-galactosyl-(1&lt;-&gt;1)-sphing-4-enine + H2O = sphing-4-enine + D-galactose</text>
        <dbReference type="Rhea" id="RHEA:43908"/>
        <dbReference type="ChEBI" id="CHEBI:4139"/>
        <dbReference type="ChEBI" id="CHEBI:15377"/>
        <dbReference type="ChEBI" id="CHEBI:57756"/>
        <dbReference type="ChEBI" id="CHEBI:57934"/>
    </reaction>
    <physiologicalReaction direction="left-to-right" evidence="7">
        <dbReference type="Rhea" id="RHEA:43909"/>
    </physiologicalReaction>
</comment>
<evidence type="ECO:0000256" key="12">
    <source>
        <dbReference type="ARBA" id="ARBA00060858"/>
    </source>
</evidence>
<evidence type="ECO:0000313" key="18">
    <source>
        <dbReference type="EMBL" id="SGZ49382.1"/>
    </source>
</evidence>
<evidence type="ECO:0000256" key="1">
    <source>
        <dbReference type="ARBA" id="ARBA00000448"/>
    </source>
</evidence>
<feature type="signal peptide" evidence="17">
    <location>
        <begin position="1"/>
        <end position="18"/>
    </location>
</feature>
<reference evidence="18" key="1">
    <citation type="journal article" date="2017" name="Roy. Soc. Open Sci.">
        <title>Spatial separation of the cyanogenic ?-glucosidase ZfBGD2 and cyanogenic glucosides in the haemolymph of Zygaena larvae facilitates cyanide release.</title>
        <authorList>
            <person name="Pentzold S."/>
            <person name="Jensen M.K."/>
            <person name="Matthes A."/>
            <person name="Olsen C.E."/>
            <person name="Petersen B.L."/>
            <person name="Clausen H."/>
            <person name="Moller B.L."/>
            <person name="Bak S."/>
            <person name="Zagrobelny M."/>
        </authorList>
    </citation>
    <scope>NUCLEOTIDE SEQUENCE</scope>
    <source>
        <tissue evidence="18">Whole larva pen-ultimate instar</tissue>
    </source>
</reference>
<evidence type="ECO:0000256" key="5">
    <source>
        <dbReference type="ARBA" id="ARBA00023295"/>
    </source>
</evidence>
<comment type="catalytic activity">
    <reaction evidence="6">
        <text>a beta-D-galactosyl-(1&lt;-&gt;1')-N-acylsphing-4-enine + H2O = an N-acylsphing-4-enine + D-galactose</text>
        <dbReference type="Rhea" id="RHEA:14297"/>
        <dbReference type="ChEBI" id="CHEBI:4139"/>
        <dbReference type="ChEBI" id="CHEBI:15377"/>
        <dbReference type="ChEBI" id="CHEBI:18390"/>
        <dbReference type="ChEBI" id="CHEBI:52639"/>
        <dbReference type="EC" id="3.2.1.46"/>
    </reaction>
    <physiologicalReaction direction="left-to-right" evidence="6">
        <dbReference type="Rhea" id="RHEA:14298"/>
    </physiologicalReaction>
</comment>
<dbReference type="PRINTS" id="PR00131">
    <property type="entry name" value="GLHYDRLASE1"/>
</dbReference>
<evidence type="ECO:0000256" key="4">
    <source>
        <dbReference type="ARBA" id="ARBA00022801"/>
    </source>
</evidence>